<dbReference type="PANTHER" id="PTHR34582">
    <property type="entry name" value="UPF0702 TRANSMEMBRANE PROTEIN YCAP"/>
    <property type="match status" value="1"/>
</dbReference>
<dbReference type="Gene3D" id="3.30.240.20">
    <property type="entry name" value="bsu07140 like domains"/>
    <property type="match status" value="2"/>
</dbReference>
<feature type="transmembrane region" description="Helical" evidence="7">
    <location>
        <begin position="6"/>
        <end position="24"/>
    </location>
</feature>
<organism evidence="9 10">
    <name type="scientific">Candidatus Fimihabitans intestinipullorum</name>
    <dbReference type="NCBI Taxonomy" id="2840820"/>
    <lineage>
        <taxon>Bacteria</taxon>
        <taxon>Bacillati</taxon>
        <taxon>Mycoplasmatota</taxon>
        <taxon>Mycoplasmatota incertae sedis</taxon>
        <taxon>Candidatus Fimihabitans</taxon>
    </lineage>
</organism>
<comment type="caution">
    <text evidence="9">The sequence shown here is derived from an EMBL/GenBank/DDBJ whole genome shotgun (WGS) entry which is preliminary data.</text>
</comment>
<comment type="subcellular location">
    <subcellularLocation>
        <location evidence="1">Cell membrane</location>
        <topology evidence="1">Multi-pass membrane protein</topology>
    </subcellularLocation>
</comment>
<accession>A0A9D1L3N5</accession>
<dbReference type="GO" id="GO:0005886">
    <property type="term" value="C:plasma membrane"/>
    <property type="evidence" value="ECO:0007669"/>
    <property type="project" value="UniProtKB-SubCell"/>
</dbReference>
<reference evidence="9" key="2">
    <citation type="journal article" date="2021" name="PeerJ">
        <title>Extensive microbial diversity within the chicken gut microbiome revealed by metagenomics and culture.</title>
        <authorList>
            <person name="Gilroy R."/>
            <person name="Ravi A."/>
            <person name="Getino M."/>
            <person name="Pursley I."/>
            <person name="Horton D.L."/>
            <person name="Alikhan N.F."/>
            <person name="Baker D."/>
            <person name="Gharbi K."/>
            <person name="Hall N."/>
            <person name="Watson M."/>
            <person name="Adriaenssens E.M."/>
            <person name="Foster-Nyarko E."/>
            <person name="Jarju S."/>
            <person name="Secka A."/>
            <person name="Antonio M."/>
            <person name="Oren A."/>
            <person name="Chaudhuri R.R."/>
            <person name="La Ragione R."/>
            <person name="Hildebrand F."/>
            <person name="Pallen M.J."/>
        </authorList>
    </citation>
    <scope>NUCLEOTIDE SEQUENCE</scope>
    <source>
        <strain evidence="9">CHK197-8231</strain>
    </source>
</reference>
<dbReference type="Pfam" id="PF04239">
    <property type="entry name" value="DUF421"/>
    <property type="match status" value="1"/>
</dbReference>
<feature type="transmembrane region" description="Helical" evidence="7">
    <location>
        <begin position="61"/>
        <end position="79"/>
    </location>
</feature>
<feature type="domain" description="YetF C-terminal" evidence="8">
    <location>
        <begin position="80"/>
        <end position="195"/>
    </location>
</feature>
<protein>
    <submittedName>
        <fullName evidence="9">DUF421 domain-containing protein</fullName>
    </submittedName>
</protein>
<evidence type="ECO:0000256" key="1">
    <source>
        <dbReference type="ARBA" id="ARBA00004651"/>
    </source>
</evidence>
<gene>
    <name evidence="9" type="ORF">IAD49_04955</name>
</gene>
<dbReference type="AlphaFoldDB" id="A0A9D1L3N5"/>
<dbReference type="EMBL" id="DVML01000027">
    <property type="protein sequence ID" value="HIU22910.1"/>
    <property type="molecule type" value="Genomic_DNA"/>
</dbReference>
<keyword evidence="4 7" id="KW-0812">Transmembrane</keyword>
<sequence length="209" mass="23865">MYIVIILKTIFLYLFIMVGFRIMGKKEVGQLNVIDLIVSILIAELAALSLETAEQSLLKSIVPITTLILIQISLSYWSLKDSKVRTILEGRPTIIIKDGKLNFSAMAKIRYSLDDLILQLREKGYQSIEEVSFAILENNGSLSVFEGTHEYPMPLILDGVIDEVVLGEIGKDKGWLMRLLDRKKVRLENVFYAFYTKKKTFIITQDELE</sequence>
<proteinExistence type="inferred from homology"/>
<evidence type="ECO:0000259" key="8">
    <source>
        <dbReference type="Pfam" id="PF04239"/>
    </source>
</evidence>
<dbReference type="PANTHER" id="PTHR34582:SF6">
    <property type="entry name" value="UPF0702 TRANSMEMBRANE PROTEIN YCAP"/>
    <property type="match status" value="1"/>
</dbReference>
<dbReference type="InterPro" id="IPR007353">
    <property type="entry name" value="DUF421"/>
</dbReference>
<evidence type="ECO:0000256" key="7">
    <source>
        <dbReference type="SAM" id="Phobius"/>
    </source>
</evidence>
<name>A0A9D1L3N5_9BACT</name>
<dbReference type="Proteomes" id="UP000824087">
    <property type="component" value="Unassembled WGS sequence"/>
</dbReference>
<evidence type="ECO:0000256" key="4">
    <source>
        <dbReference type="ARBA" id="ARBA00022692"/>
    </source>
</evidence>
<keyword evidence="3" id="KW-1003">Cell membrane</keyword>
<evidence type="ECO:0000256" key="6">
    <source>
        <dbReference type="ARBA" id="ARBA00023136"/>
    </source>
</evidence>
<evidence type="ECO:0000256" key="2">
    <source>
        <dbReference type="ARBA" id="ARBA00006448"/>
    </source>
</evidence>
<evidence type="ECO:0000313" key="9">
    <source>
        <dbReference type="EMBL" id="HIU22910.1"/>
    </source>
</evidence>
<feature type="transmembrane region" description="Helical" evidence="7">
    <location>
        <begin position="31"/>
        <end position="49"/>
    </location>
</feature>
<evidence type="ECO:0000256" key="3">
    <source>
        <dbReference type="ARBA" id="ARBA00022475"/>
    </source>
</evidence>
<dbReference type="InterPro" id="IPR023090">
    <property type="entry name" value="UPF0702_alpha/beta_dom_sf"/>
</dbReference>
<reference evidence="9" key="1">
    <citation type="submission" date="2020-10" db="EMBL/GenBank/DDBJ databases">
        <authorList>
            <person name="Gilroy R."/>
        </authorList>
    </citation>
    <scope>NUCLEOTIDE SEQUENCE</scope>
    <source>
        <strain evidence="9">CHK197-8231</strain>
    </source>
</reference>
<evidence type="ECO:0000256" key="5">
    <source>
        <dbReference type="ARBA" id="ARBA00022989"/>
    </source>
</evidence>
<evidence type="ECO:0000313" key="10">
    <source>
        <dbReference type="Proteomes" id="UP000824087"/>
    </source>
</evidence>
<keyword evidence="6 7" id="KW-0472">Membrane</keyword>
<comment type="similarity">
    <text evidence="2">Belongs to the UPF0702 family.</text>
</comment>
<keyword evidence="5 7" id="KW-1133">Transmembrane helix</keyword>